<keyword evidence="2" id="KW-1185">Reference proteome</keyword>
<gene>
    <name evidence="1" type="ORF">NPIL_98891</name>
</gene>
<sequence length="113" mass="12947">MCIPSISEGKEERNKDIVWPKKGFPRPQNISPFEEKKCYFKFISSTEVETYCVRRCKNKYIRSINIATQNNFVGHIRGGNDSNICTSSFHPFLPDEGSPLTPLGHQCQAYKES</sequence>
<evidence type="ECO:0000313" key="2">
    <source>
        <dbReference type="Proteomes" id="UP000887013"/>
    </source>
</evidence>
<dbReference type="Proteomes" id="UP000887013">
    <property type="component" value="Unassembled WGS sequence"/>
</dbReference>
<organism evidence="1 2">
    <name type="scientific">Nephila pilipes</name>
    <name type="common">Giant wood spider</name>
    <name type="synonym">Nephila maculata</name>
    <dbReference type="NCBI Taxonomy" id="299642"/>
    <lineage>
        <taxon>Eukaryota</taxon>
        <taxon>Metazoa</taxon>
        <taxon>Ecdysozoa</taxon>
        <taxon>Arthropoda</taxon>
        <taxon>Chelicerata</taxon>
        <taxon>Arachnida</taxon>
        <taxon>Araneae</taxon>
        <taxon>Araneomorphae</taxon>
        <taxon>Entelegynae</taxon>
        <taxon>Araneoidea</taxon>
        <taxon>Nephilidae</taxon>
        <taxon>Nephila</taxon>
    </lineage>
</organism>
<reference evidence="1" key="1">
    <citation type="submission" date="2020-08" db="EMBL/GenBank/DDBJ databases">
        <title>Multicomponent nature underlies the extraordinary mechanical properties of spider dragline silk.</title>
        <authorList>
            <person name="Kono N."/>
            <person name="Nakamura H."/>
            <person name="Mori M."/>
            <person name="Yoshida Y."/>
            <person name="Ohtoshi R."/>
            <person name="Malay A.D."/>
            <person name="Moran D.A.P."/>
            <person name="Tomita M."/>
            <person name="Numata K."/>
            <person name="Arakawa K."/>
        </authorList>
    </citation>
    <scope>NUCLEOTIDE SEQUENCE</scope>
</reference>
<evidence type="ECO:0000313" key="1">
    <source>
        <dbReference type="EMBL" id="GFS37068.1"/>
    </source>
</evidence>
<dbReference type="EMBL" id="BMAW01088872">
    <property type="protein sequence ID" value="GFS37068.1"/>
    <property type="molecule type" value="Genomic_DNA"/>
</dbReference>
<comment type="caution">
    <text evidence="1">The sequence shown here is derived from an EMBL/GenBank/DDBJ whole genome shotgun (WGS) entry which is preliminary data.</text>
</comment>
<proteinExistence type="predicted"/>
<dbReference type="AlphaFoldDB" id="A0A8X6IAI3"/>
<accession>A0A8X6IAI3</accession>
<protein>
    <submittedName>
        <fullName evidence="1">Uncharacterized protein</fullName>
    </submittedName>
</protein>
<name>A0A8X6IAI3_NEPPI</name>